<evidence type="ECO:0000256" key="9">
    <source>
        <dbReference type="ARBA" id="ARBA00038276"/>
    </source>
</evidence>
<keyword evidence="8" id="KW-0460">Magnesium</keyword>
<keyword evidence="4" id="KW-0548">Nucleotidyltransferase</keyword>
<feature type="domain" description="Polymerase nucleotidyl transferase" evidence="10">
    <location>
        <begin position="24"/>
        <end position="84"/>
    </location>
</feature>
<dbReference type="InterPro" id="IPR052038">
    <property type="entry name" value="Type-VII_TA_antitoxin"/>
</dbReference>
<evidence type="ECO:0000259" key="10">
    <source>
        <dbReference type="Pfam" id="PF01909"/>
    </source>
</evidence>
<evidence type="ECO:0000313" key="11">
    <source>
        <dbReference type="EMBL" id="CAB5067707.1"/>
    </source>
</evidence>
<evidence type="ECO:0000256" key="8">
    <source>
        <dbReference type="ARBA" id="ARBA00022842"/>
    </source>
</evidence>
<comment type="cofactor">
    <cofactor evidence="1">
        <name>Mg(2+)</name>
        <dbReference type="ChEBI" id="CHEBI:18420"/>
    </cofactor>
</comment>
<dbReference type="PANTHER" id="PTHR33571:SF12">
    <property type="entry name" value="BSL3053 PROTEIN"/>
    <property type="match status" value="1"/>
</dbReference>
<keyword evidence="6" id="KW-0547">Nucleotide-binding</keyword>
<dbReference type="InterPro" id="IPR002934">
    <property type="entry name" value="Polymerase_NTP_transf_dom"/>
</dbReference>
<organism evidence="11">
    <name type="scientific">freshwater metagenome</name>
    <dbReference type="NCBI Taxonomy" id="449393"/>
    <lineage>
        <taxon>unclassified sequences</taxon>
        <taxon>metagenomes</taxon>
        <taxon>ecological metagenomes</taxon>
    </lineage>
</organism>
<dbReference type="Gene3D" id="3.30.460.10">
    <property type="entry name" value="Beta Polymerase, domain 2"/>
    <property type="match status" value="1"/>
</dbReference>
<reference evidence="11" key="1">
    <citation type="submission" date="2020-05" db="EMBL/GenBank/DDBJ databases">
        <authorList>
            <person name="Chiriac C."/>
            <person name="Salcher M."/>
            <person name="Ghai R."/>
            <person name="Kavagutti S V."/>
        </authorList>
    </citation>
    <scope>NUCLEOTIDE SEQUENCE</scope>
</reference>
<dbReference type="PANTHER" id="PTHR33571">
    <property type="entry name" value="SSL8005 PROTEIN"/>
    <property type="match status" value="1"/>
</dbReference>
<evidence type="ECO:0000256" key="6">
    <source>
        <dbReference type="ARBA" id="ARBA00022741"/>
    </source>
</evidence>
<dbReference type="EMBL" id="CAFBQU010000064">
    <property type="protein sequence ID" value="CAB5067707.1"/>
    <property type="molecule type" value="Genomic_DNA"/>
</dbReference>
<evidence type="ECO:0000256" key="7">
    <source>
        <dbReference type="ARBA" id="ARBA00022840"/>
    </source>
</evidence>
<evidence type="ECO:0000256" key="4">
    <source>
        <dbReference type="ARBA" id="ARBA00022695"/>
    </source>
</evidence>
<dbReference type="CDD" id="cd05403">
    <property type="entry name" value="NT_KNTase_like"/>
    <property type="match status" value="1"/>
</dbReference>
<gene>
    <name evidence="11" type="ORF">UFOPK4347_01553</name>
</gene>
<keyword evidence="2" id="KW-1277">Toxin-antitoxin system</keyword>
<protein>
    <submittedName>
        <fullName evidence="11">Unannotated protein</fullName>
    </submittedName>
</protein>
<sequence length="96" mass="10964">MASRLEEMRTQREAILRVVVRNKAFNVSVFGSVARGEEKPDSDIDLLVDFLPEASLIDQFRLQEELSALLKTPVDVISRRSLKPRDHDIRNEAMAL</sequence>
<evidence type="ECO:0000256" key="2">
    <source>
        <dbReference type="ARBA" id="ARBA00022649"/>
    </source>
</evidence>
<evidence type="ECO:0000256" key="5">
    <source>
        <dbReference type="ARBA" id="ARBA00022723"/>
    </source>
</evidence>
<keyword evidence="5" id="KW-0479">Metal-binding</keyword>
<keyword evidence="7" id="KW-0067">ATP-binding</keyword>
<accession>A0A6J7UUZ4</accession>
<dbReference type="GO" id="GO:0005524">
    <property type="term" value="F:ATP binding"/>
    <property type="evidence" value="ECO:0007669"/>
    <property type="project" value="UniProtKB-KW"/>
</dbReference>
<dbReference type="GO" id="GO:0016779">
    <property type="term" value="F:nucleotidyltransferase activity"/>
    <property type="evidence" value="ECO:0007669"/>
    <property type="project" value="UniProtKB-KW"/>
</dbReference>
<evidence type="ECO:0000256" key="1">
    <source>
        <dbReference type="ARBA" id="ARBA00001946"/>
    </source>
</evidence>
<keyword evidence="3" id="KW-0808">Transferase</keyword>
<dbReference type="AlphaFoldDB" id="A0A6J7UUZ4"/>
<evidence type="ECO:0000256" key="3">
    <source>
        <dbReference type="ARBA" id="ARBA00022679"/>
    </source>
</evidence>
<dbReference type="GO" id="GO:0046872">
    <property type="term" value="F:metal ion binding"/>
    <property type="evidence" value="ECO:0007669"/>
    <property type="project" value="UniProtKB-KW"/>
</dbReference>
<proteinExistence type="inferred from homology"/>
<dbReference type="Pfam" id="PF01909">
    <property type="entry name" value="NTP_transf_2"/>
    <property type="match status" value="1"/>
</dbReference>
<dbReference type="SUPFAM" id="SSF81301">
    <property type="entry name" value="Nucleotidyltransferase"/>
    <property type="match status" value="1"/>
</dbReference>
<name>A0A6J7UUZ4_9ZZZZ</name>
<comment type="similarity">
    <text evidence="9">Belongs to the MntA antitoxin family.</text>
</comment>
<dbReference type="InterPro" id="IPR043519">
    <property type="entry name" value="NT_sf"/>
</dbReference>